<dbReference type="InterPro" id="IPR024185">
    <property type="entry name" value="FTHF_cligase-like_sf"/>
</dbReference>
<comment type="cofactor">
    <cofactor evidence="4">
        <name>Mg(2+)</name>
        <dbReference type="ChEBI" id="CHEBI:18420"/>
    </cofactor>
</comment>
<reference evidence="6" key="1">
    <citation type="journal article" date="2019" name="Int. J. Syst. Evol. Microbiol.">
        <title>The Global Catalogue of Microorganisms (GCM) 10K type strain sequencing project: providing services to taxonomists for standard genome sequencing and annotation.</title>
        <authorList>
            <consortium name="The Broad Institute Genomics Platform"/>
            <consortium name="The Broad Institute Genome Sequencing Center for Infectious Disease"/>
            <person name="Wu L."/>
            <person name="Ma J."/>
        </authorList>
    </citation>
    <scope>NUCLEOTIDE SEQUENCE [LARGE SCALE GENOMIC DNA]</scope>
    <source>
        <strain evidence="6">JCM 16923</strain>
    </source>
</reference>
<keyword evidence="4" id="KW-0460">Magnesium</keyword>
<keyword evidence="4" id="KW-0479">Metal-binding</keyword>
<protein>
    <recommendedName>
        <fullName evidence="4">5-formyltetrahydrofolate cyclo-ligase</fullName>
        <ecNumber evidence="4">6.3.3.2</ecNumber>
    </recommendedName>
</protein>
<dbReference type="PIRSF" id="PIRSF006806">
    <property type="entry name" value="FTHF_cligase"/>
    <property type="match status" value="1"/>
</dbReference>
<evidence type="ECO:0000256" key="1">
    <source>
        <dbReference type="ARBA" id="ARBA00010638"/>
    </source>
</evidence>
<comment type="caution">
    <text evidence="5">The sequence shown here is derived from an EMBL/GenBank/DDBJ whole genome shotgun (WGS) entry which is preliminary data.</text>
</comment>
<evidence type="ECO:0000313" key="5">
    <source>
        <dbReference type="EMBL" id="GAA3971330.1"/>
    </source>
</evidence>
<name>A0ABP7PUI2_9ACTN</name>
<dbReference type="EC" id="6.3.3.2" evidence="4"/>
<keyword evidence="2 4" id="KW-0547">Nucleotide-binding</keyword>
<evidence type="ECO:0000313" key="6">
    <source>
        <dbReference type="Proteomes" id="UP001418444"/>
    </source>
</evidence>
<comment type="catalytic activity">
    <reaction evidence="4">
        <text>(6S)-5-formyl-5,6,7,8-tetrahydrofolate + ATP = (6R)-5,10-methenyltetrahydrofolate + ADP + phosphate</text>
        <dbReference type="Rhea" id="RHEA:10488"/>
        <dbReference type="ChEBI" id="CHEBI:30616"/>
        <dbReference type="ChEBI" id="CHEBI:43474"/>
        <dbReference type="ChEBI" id="CHEBI:57455"/>
        <dbReference type="ChEBI" id="CHEBI:57457"/>
        <dbReference type="ChEBI" id="CHEBI:456216"/>
        <dbReference type="EC" id="6.3.3.2"/>
    </reaction>
</comment>
<accession>A0ABP7PUI2</accession>
<organism evidence="5 6">
    <name type="scientific">Gordonia caeni</name>
    <dbReference type="NCBI Taxonomy" id="1007097"/>
    <lineage>
        <taxon>Bacteria</taxon>
        <taxon>Bacillati</taxon>
        <taxon>Actinomycetota</taxon>
        <taxon>Actinomycetes</taxon>
        <taxon>Mycobacteriales</taxon>
        <taxon>Gordoniaceae</taxon>
        <taxon>Gordonia</taxon>
    </lineage>
</organism>
<gene>
    <name evidence="5" type="ORF">GCM10022231_36010</name>
</gene>
<dbReference type="PANTHER" id="PTHR23407">
    <property type="entry name" value="ATPASE INHIBITOR/5-FORMYLTETRAHYDROFOLATE CYCLO-LIGASE"/>
    <property type="match status" value="1"/>
</dbReference>
<dbReference type="SUPFAM" id="SSF100950">
    <property type="entry name" value="NagB/RpiA/CoA transferase-like"/>
    <property type="match status" value="1"/>
</dbReference>
<dbReference type="Pfam" id="PF01812">
    <property type="entry name" value="5-FTHF_cyc-lig"/>
    <property type="match status" value="1"/>
</dbReference>
<dbReference type="Proteomes" id="UP001418444">
    <property type="component" value="Unassembled WGS sequence"/>
</dbReference>
<evidence type="ECO:0000256" key="2">
    <source>
        <dbReference type="ARBA" id="ARBA00022741"/>
    </source>
</evidence>
<comment type="similarity">
    <text evidence="1 4">Belongs to the 5-formyltetrahydrofolate cyclo-ligase family.</text>
</comment>
<dbReference type="InterPro" id="IPR002698">
    <property type="entry name" value="FTHF_cligase"/>
</dbReference>
<dbReference type="InterPro" id="IPR037171">
    <property type="entry name" value="NagB/RpiA_transferase-like"/>
</dbReference>
<evidence type="ECO:0000256" key="4">
    <source>
        <dbReference type="RuleBase" id="RU361279"/>
    </source>
</evidence>
<dbReference type="EMBL" id="BAAAZW010000016">
    <property type="protein sequence ID" value="GAA3971330.1"/>
    <property type="molecule type" value="Genomic_DNA"/>
</dbReference>
<dbReference type="Gene3D" id="3.40.50.10420">
    <property type="entry name" value="NagB/RpiA/CoA transferase-like"/>
    <property type="match status" value="1"/>
</dbReference>
<evidence type="ECO:0000256" key="3">
    <source>
        <dbReference type="ARBA" id="ARBA00022840"/>
    </source>
</evidence>
<proteinExistence type="inferred from homology"/>
<sequence>MHEMTDDPRTTDKAQLRARLLAARDAMSPFILSQAIGELAVWMYSLPVEIGEGDTVAAYVATRREPGGTAMLDALVDRGVRVLLPIVPEGPPQRLQWGVYCGERSLEEGRWNLLEPQGIRLDPDTLVQAALILVPAVAVDRRGVRLGRGAGYYDRTLEGIPGQVVAVVHDGEVVDHDLPEEPTDVRVQWILTPSGGFEPVRDDT</sequence>
<keyword evidence="6" id="KW-1185">Reference proteome</keyword>
<keyword evidence="3 4" id="KW-0067">ATP-binding</keyword>
<dbReference type="PANTHER" id="PTHR23407:SF1">
    <property type="entry name" value="5-FORMYLTETRAHYDROFOLATE CYCLO-LIGASE"/>
    <property type="match status" value="1"/>
</dbReference>
<dbReference type="NCBIfam" id="TIGR02727">
    <property type="entry name" value="MTHFS_bact"/>
    <property type="match status" value="1"/>
</dbReference>